<gene>
    <name evidence="1" type="ORF">F9B85_06620</name>
</gene>
<dbReference type="Pfam" id="PF02348">
    <property type="entry name" value="CTP_transf_3"/>
    <property type="match status" value="1"/>
</dbReference>
<keyword evidence="1" id="KW-0548">Nucleotidyltransferase</keyword>
<dbReference type="PANTHER" id="PTHR42866">
    <property type="entry name" value="3-DEOXY-MANNO-OCTULOSONATE CYTIDYLYLTRANSFERASE"/>
    <property type="match status" value="1"/>
</dbReference>
<sequence length="242" mass="28360">MKIGIIIQARMTSTRLPGKILREVKGKPLIQYQLERLNKVKLKDIPIIATTTKQSDDILVEFCKENNIAFFRGSEDDVLSRYYKTAKEFNVDVIVRITADCPLIDPTVVDEVIDTFLKEKKCDYVSNTNIRTYPRGMDTEVFTFKALEQSFYEAKTLSEREHVTPYMYTHPELFKLKAVIAQEDNSSHRWTVDTIEDFELIKLILESFYLYKPDFSLEDCLQLLKKNPEWKRINQGVEQKKI</sequence>
<keyword evidence="2" id="KW-1185">Reference proteome</keyword>
<dbReference type="GO" id="GO:0005829">
    <property type="term" value="C:cytosol"/>
    <property type="evidence" value="ECO:0007669"/>
    <property type="project" value="TreeGrafter"/>
</dbReference>
<dbReference type="AlphaFoldDB" id="A0A6I0ESR3"/>
<dbReference type="InterPro" id="IPR003329">
    <property type="entry name" value="Cytidylyl_trans"/>
</dbReference>
<proteinExistence type="predicted"/>
<dbReference type="EMBL" id="WBXO01000004">
    <property type="protein sequence ID" value="KAB2952938.1"/>
    <property type="molecule type" value="Genomic_DNA"/>
</dbReference>
<dbReference type="InterPro" id="IPR029044">
    <property type="entry name" value="Nucleotide-diphossugar_trans"/>
</dbReference>
<dbReference type="OrthoDB" id="9815559at2"/>
<dbReference type="Proteomes" id="UP000468766">
    <property type="component" value="Unassembled WGS sequence"/>
</dbReference>
<organism evidence="1 2">
    <name type="scientific">Heliorestis acidaminivorans</name>
    <dbReference type="NCBI Taxonomy" id="553427"/>
    <lineage>
        <taxon>Bacteria</taxon>
        <taxon>Bacillati</taxon>
        <taxon>Bacillota</taxon>
        <taxon>Clostridia</taxon>
        <taxon>Eubacteriales</taxon>
        <taxon>Heliobacteriaceae</taxon>
        <taxon>Heliorestis</taxon>
    </lineage>
</organism>
<keyword evidence="1" id="KW-0808">Transferase</keyword>
<dbReference type="GO" id="GO:0016779">
    <property type="term" value="F:nucleotidyltransferase activity"/>
    <property type="evidence" value="ECO:0007669"/>
    <property type="project" value="UniProtKB-KW"/>
</dbReference>
<accession>A0A6I0ESR3</accession>
<dbReference type="SUPFAM" id="SSF53448">
    <property type="entry name" value="Nucleotide-diphospho-sugar transferases"/>
    <property type="match status" value="1"/>
</dbReference>
<comment type="caution">
    <text evidence="1">The sequence shown here is derived from an EMBL/GenBank/DDBJ whole genome shotgun (WGS) entry which is preliminary data.</text>
</comment>
<dbReference type="Gene3D" id="3.90.550.10">
    <property type="entry name" value="Spore Coat Polysaccharide Biosynthesis Protein SpsA, Chain A"/>
    <property type="match status" value="1"/>
</dbReference>
<reference evidence="1 2" key="1">
    <citation type="submission" date="2019-10" db="EMBL/GenBank/DDBJ databases">
        <title>Whole-genome sequence of the extremophile Heliorestis acidaminivorans DSM 24790.</title>
        <authorList>
            <person name="Kyndt J.A."/>
            <person name="Meyer T.E."/>
        </authorList>
    </citation>
    <scope>NUCLEOTIDE SEQUENCE [LARGE SCALE GENOMIC DNA]</scope>
    <source>
        <strain evidence="1 2">DSM 24790</strain>
    </source>
</reference>
<protein>
    <submittedName>
        <fullName evidence="1">Acylneuraminate cytidylyltransferase</fullName>
    </submittedName>
</protein>
<evidence type="ECO:0000313" key="2">
    <source>
        <dbReference type="Proteomes" id="UP000468766"/>
    </source>
</evidence>
<dbReference type="PANTHER" id="PTHR42866:SF1">
    <property type="entry name" value="SPORE COAT POLYSACCHARIDE BIOSYNTHESIS PROTEIN SPSF"/>
    <property type="match status" value="1"/>
</dbReference>
<evidence type="ECO:0000313" key="1">
    <source>
        <dbReference type="EMBL" id="KAB2952938.1"/>
    </source>
</evidence>
<dbReference type="CDD" id="cd02518">
    <property type="entry name" value="GT2_SpsF"/>
    <property type="match status" value="1"/>
</dbReference>
<name>A0A6I0ESR3_9FIRM</name>